<dbReference type="Gene3D" id="2.60.40.4100">
    <property type="entry name" value="Zona pellucida, ZP-C domain"/>
    <property type="match status" value="1"/>
</dbReference>
<dbReference type="InterPro" id="IPR001507">
    <property type="entry name" value="ZP_dom"/>
</dbReference>
<comment type="domain">
    <text evidence="14">The ZP domain is involved in the polymerization of the ZP proteins to form the zona pellucida.</text>
</comment>
<evidence type="ECO:0000256" key="7">
    <source>
        <dbReference type="ARBA" id="ARBA00022685"/>
    </source>
</evidence>
<dbReference type="RefSeq" id="XP_018095228.1">
    <property type="nucleotide sequence ID" value="XM_018239739.2"/>
</dbReference>
<dbReference type="GeneID" id="108703555"/>
<feature type="transmembrane region" description="Helical" evidence="14">
    <location>
        <begin position="411"/>
        <end position="433"/>
    </location>
</feature>
<keyword evidence="13" id="KW-0325">Glycoprotein</keyword>
<evidence type="ECO:0000256" key="8">
    <source>
        <dbReference type="ARBA" id="ARBA00022692"/>
    </source>
</evidence>
<evidence type="ECO:0000256" key="4">
    <source>
        <dbReference type="ARBA" id="ARBA00022475"/>
    </source>
</evidence>
<evidence type="ECO:0000256" key="14">
    <source>
        <dbReference type="RuleBase" id="RU367066"/>
    </source>
</evidence>
<feature type="chain" id="PRO_5035340382" description="Zona pellucida sperm-binding protein 3" evidence="14">
    <location>
        <begin position="20"/>
        <end position="447"/>
    </location>
</feature>
<dbReference type="GO" id="GO:0032190">
    <property type="term" value="F:acrosin binding"/>
    <property type="evidence" value="ECO:0000318"/>
    <property type="project" value="GO_Central"/>
</dbReference>
<dbReference type="GO" id="GO:0035804">
    <property type="term" value="F:structural constituent of egg coat"/>
    <property type="evidence" value="ECO:0000318"/>
    <property type="project" value="GO_Central"/>
</dbReference>
<reference evidence="16" key="1">
    <citation type="submission" date="2024-06" db="UniProtKB">
        <authorList>
            <consortium name="RefSeq"/>
        </authorList>
    </citation>
    <scope>NUCLEOTIDE SEQUENCE [LARGE SCALE GENOMIC DNA]</scope>
    <source>
        <strain evidence="16">J_2021</strain>
    </source>
</reference>
<comment type="similarity">
    <text evidence="2 14">Belongs to the ZP domain family. ZPC subfamily.</text>
</comment>
<evidence type="ECO:0000259" key="15">
    <source>
        <dbReference type="PROSITE" id="PS51034"/>
    </source>
</evidence>
<keyword evidence="11 14" id="KW-0472">Membrane</keyword>
<feature type="signal peptide" evidence="14">
    <location>
        <begin position="1"/>
        <end position="19"/>
    </location>
</feature>
<dbReference type="Proteomes" id="UP000186698">
    <property type="component" value="Chromosome 3S"/>
</dbReference>
<protein>
    <recommendedName>
        <fullName evidence="3 14">Zona pellucida sperm-binding protein 3</fullName>
    </recommendedName>
</protein>
<evidence type="ECO:0000256" key="2">
    <source>
        <dbReference type="ARBA" id="ARBA00006735"/>
    </source>
</evidence>
<comment type="function">
    <text evidence="14">Component of the zona pellucida, an extracellular matrix surrounding oocytes which mediates sperm binding, induction of the acrosome reaction and prevents post-fertilization polyspermy. The zona pellucida is composed of 3 to 4 glycoproteins, ZP1, ZP2, ZP3, and ZP4. ZP3 is essential for sperm binding and zona matrix formation.</text>
</comment>
<dbReference type="InterPro" id="IPR048290">
    <property type="entry name" value="ZP_chr"/>
</dbReference>
<evidence type="ECO:0000256" key="9">
    <source>
        <dbReference type="ARBA" id="ARBA00022729"/>
    </source>
</evidence>
<keyword evidence="16" id="KW-1185">Reference proteome</keyword>
<dbReference type="PANTHER" id="PTHR11576:SF2">
    <property type="entry name" value="ZONA PELLUCIDA SPERM-BINDING PROTEIN 3"/>
    <property type="match status" value="1"/>
</dbReference>
<dbReference type="GO" id="GO:0005886">
    <property type="term" value="C:plasma membrane"/>
    <property type="evidence" value="ECO:0007669"/>
    <property type="project" value="UniProtKB-SubCell"/>
</dbReference>
<keyword evidence="8 14" id="KW-0812">Transmembrane</keyword>
<keyword evidence="5 14" id="KW-0964">Secreted</keyword>
<evidence type="ECO:0000256" key="5">
    <source>
        <dbReference type="ARBA" id="ARBA00022525"/>
    </source>
</evidence>
<dbReference type="GO" id="GO:0035805">
    <property type="term" value="C:egg coat"/>
    <property type="evidence" value="ECO:0000318"/>
    <property type="project" value="GO_Central"/>
</dbReference>
<feature type="domain" description="ZP" evidence="15">
    <location>
        <begin position="75"/>
        <end position="336"/>
    </location>
</feature>
<dbReference type="KEGG" id="xla:108703555"/>
<evidence type="ECO:0000256" key="12">
    <source>
        <dbReference type="ARBA" id="ARBA00023157"/>
    </source>
</evidence>
<dbReference type="FunFam" id="2.60.40.4100:FF:000002">
    <property type="entry name" value="Zona pellucida sperm-binding protein 3"/>
    <property type="match status" value="1"/>
</dbReference>
<dbReference type="AlphaFoldDB" id="A0A8J0U2G9"/>
<dbReference type="InterPro" id="IPR055355">
    <property type="entry name" value="ZP-C"/>
</dbReference>
<reference evidence="17" key="2">
    <citation type="submission" date="2025-08" db="UniProtKB">
        <authorList>
            <consortium name="RefSeq"/>
        </authorList>
    </citation>
    <scope>IDENTIFICATION</scope>
    <source>
        <strain evidence="17">J_2021</strain>
        <tissue evidence="17">Erythrocytes</tissue>
    </source>
</reference>
<evidence type="ECO:0000256" key="10">
    <source>
        <dbReference type="ARBA" id="ARBA00022989"/>
    </source>
</evidence>
<dbReference type="OrthoDB" id="8880842at2759"/>
<dbReference type="PROSITE" id="PS00682">
    <property type="entry name" value="ZP_1"/>
    <property type="match status" value="1"/>
</dbReference>
<dbReference type="PANTHER" id="PTHR11576">
    <property type="entry name" value="ZONA PELLUCIDA SPERM-BINDING PROTEIN 3"/>
    <property type="match status" value="1"/>
</dbReference>
<dbReference type="SMART" id="SM00241">
    <property type="entry name" value="ZP"/>
    <property type="match status" value="1"/>
</dbReference>
<dbReference type="CTD" id="108703555"/>
<dbReference type="Pfam" id="PF23344">
    <property type="entry name" value="ZP-N"/>
    <property type="match status" value="1"/>
</dbReference>
<dbReference type="InterPro" id="IPR055356">
    <property type="entry name" value="ZP-N"/>
</dbReference>
<dbReference type="InterPro" id="IPR042235">
    <property type="entry name" value="ZP-C_dom"/>
</dbReference>
<keyword evidence="9 14" id="KW-0732">Signal</keyword>
<dbReference type="GO" id="GO:0007339">
    <property type="term" value="P:binding of sperm to zona pellucida"/>
    <property type="evidence" value="ECO:0000318"/>
    <property type="project" value="GO_Central"/>
</dbReference>
<evidence type="ECO:0000256" key="11">
    <source>
        <dbReference type="ARBA" id="ARBA00023136"/>
    </source>
</evidence>
<evidence type="ECO:0000256" key="13">
    <source>
        <dbReference type="ARBA" id="ARBA00023180"/>
    </source>
</evidence>
<keyword evidence="7 14" id="KW-0165">Cleavage on pair of basic residues</keyword>
<dbReference type="GO" id="GO:0035803">
    <property type="term" value="P:egg coat formation"/>
    <property type="evidence" value="ECO:0000318"/>
    <property type="project" value="GO_Central"/>
</dbReference>
<comment type="PTM">
    <text evidence="14">Proteolytically cleaved before the transmembrane segment to yield the secreted ectodomain incorporated in the zona pellucida.</text>
</comment>
<dbReference type="Gene3D" id="2.60.40.3210">
    <property type="entry name" value="Zona pellucida, ZP-N domain"/>
    <property type="match status" value="1"/>
</dbReference>
<dbReference type="GO" id="GO:0005615">
    <property type="term" value="C:extracellular space"/>
    <property type="evidence" value="ECO:0000318"/>
    <property type="project" value="GO_Central"/>
</dbReference>
<dbReference type="Pfam" id="PF00100">
    <property type="entry name" value="Zona_pellucida"/>
    <property type="match status" value="1"/>
</dbReference>
<evidence type="ECO:0000256" key="3">
    <source>
        <dbReference type="ARBA" id="ARBA00017980"/>
    </source>
</evidence>
<dbReference type="GO" id="GO:2000344">
    <property type="term" value="P:positive regulation of acrosome reaction"/>
    <property type="evidence" value="ECO:0000318"/>
    <property type="project" value="GO_Central"/>
</dbReference>
<evidence type="ECO:0000313" key="16">
    <source>
        <dbReference type="Proteomes" id="UP000186698"/>
    </source>
</evidence>
<accession>A0A8J0U2G9</accession>
<dbReference type="PROSITE" id="PS51034">
    <property type="entry name" value="ZP_2"/>
    <property type="match status" value="1"/>
</dbReference>
<dbReference type="InterPro" id="IPR017977">
    <property type="entry name" value="ZP_dom_CS"/>
</dbReference>
<comment type="subcellular location">
    <subcellularLocation>
        <location evidence="1">Secreted</location>
        <location evidence="1">Extracellular space</location>
        <location evidence="1">Extracellular matrix</location>
    </subcellularLocation>
    <subcellularLocation>
        <location evidence="14">Zona pellucida</location>
    </subcellularLocation>
    <subcellularLocation>
        <location evidence="14">Cell membrane</location>
        <topology evidence="14">Single-pass type I membrane protein</topology>
    </subcellularLocation>
</comment>
<gene>
    <name evidence="17" type="primary">LOC108703555</name>
</gene>
<evidence type="ECO:0000256" key="6">
    <source>
        <dbReference type="ARBA" id="ARBA00022530"/>
    </source>
</evidence>
<keyword evidence="10 14" id="KW-1133">Transmembrane helix</keyword>
<name>A0A8J0U2G9_XENLA</name>
<evidence type="ECO:0000256" key="1">
    <source>
        <dbReference type="ARBA" id="ARBA00004498"/>
    </source>
</evidence>
<organism evidence="16 17">
    <name type="scientific">Xenopus laevis</name>
    <name type="common">African clawed frog</name>
    <dbReference type="NCBI Taxonomy" id="8355"/>
    <lineage>
        <taxon>Eukaryota</taxon>
        <taxon>Metazoa</taxon>
        <taxon>Chordata</taxon>
        <taxon>Craniata</taxon>
        <taxon>Vertebrata</taxon>
        <taxon>Euteleostomi</taxon>
        <taxon>Amphibia</taxon>
        <taxon>Batrachia</taxon>
        <taxon>Anura</taxon>
        <taxon>Pipoidea</taxon>
        <taxon>Pipidae</taxon>
        <taxon>Xenopodinae</taxon>
        <taxon>Xenopus</taxon>
        <taxon>Xenopus</taxon>
    </lineage>
</organism>
<keyword evidence="6 14" id="KW-0272">Extracellular matrix</keyword>
<keyword evidence="4 14" id="KW-1003">Cell membrane</keyword>
<keyword evidence="12 14" id="KW-1015">Disulfide bond</keyword>
<dbReference type="PRINTS" id="PR00023">
    <property type="entry name" value="ZPELLUCIDA"/>
</dbReference>
<dbReference type="FunFam" id="2.60.40.3210:FF:000001">
    <property type="entry name" value="Zona pellucida sperm-binding protein 3"/>
    <property type="match status" value="1"/>
</dbReference>
<evidence type="ECO:0000313" key="17">
    <source>
        <dbReference type="RefSeq" id="XP_018095228.1"/>
    </source>
</evidence>
<proteinExistence type="inferred from homology"/>
<sequence>MGMWECLGAAFWVLLVCEAMLTSCRHSDDPNYYWKWGPYRNFPPSVSGQGSRGYGRVVFQARDLQPTQLNPVSVLCDEAQVTVTVQRDLFRNGRLVKVSDLTLGPRGCTPSSQGPDTVTFQYGLQECGNSLQMTSNWLIYSTNLTHSPTPSRNSPIIRTNSATVPVLCYYPRHGNVSSKAIKPTWIPFSSTVSMEEKLSFSLKLMTDDWLSPLASSVFRLGDVFSIEASVDTRNLGPMMIFVDRCVATLSPDLNSSPQYEIIALNGCLVDSKQEDSSSTFWSPRPSPDKLRFKVDAFKFIGADSPVIYITCSVRAAAANQGPDVLNKACSFSKVSNTWSSLNGPNNICDCCDTGACAATGSRGVNYFRRLSRSVDSSSEVELVAVGPLFIIDPKSHVAPSVNQESSQIVELWLLVALCCLSLIVISVCVIVNIHRFCRKQSIFVLAK</sequence>